<proteinExistence type="predicted"/>
<dbReference type="Gene3D" id="3.40.525.10">
    <property type="entry name" value="CRAL-TRIO lipid binding domain"/>
    <property type="match status" value="1"/>
</dbReference>
<dbReference type="SUPFAM" id="SSF46938">
    <property type="entry name" value="CRAL/TRIO N-terminal domain"/>
    <property type="match status" value="1"/>
</dbReference>
<dbReference type="InterPro" id="IPR036865">
    <property type="entry name" value="CRAL-TRIO_dom_sf"/>
</dbReference>
<gene>
    <name evidence="2" type="ORF">CALMAC_LOCUS13067</name>
</gene>
<evidence type="ECO:0000259" key="1">
    <source>
        <dbReference type="PROSITE" id="PS50191"/>
    </source>
</evidence>
<dbReference type="OrthoDB" id="6575879at2759"/>
<dbReference type="Pfam" id="PF00650">
    <property type="entry name" value="CRAL_TRIO"/>
    <property type="match status" value="1"/>
</dbReference>
<dbReference type="GO" id="GO:1902936">
    <property type="term" value="F:phosphatidylinositol bisphosphate binding"/>
    <property type="evidence" value="ECO:0007669"/>
    <property type="project" value="TreeGrafter"/>
</dbReference>
<organism evidence="2 3">
    <name type="scientific">Callosobruchus maculatus</name>
    <name type="common">Southern cowpea weevil</name>
    <name type="synonym">Pulse bruchid</name>
    <dbReference type="NCBI Taxonomy" id="64391"/>
    <lineage>
        <taxon>Eukaryota</taxon>
        <taxon>Metazoa</taxon>
        <taxon>Ecdysozoa</taxon>
        <taxon>Arthropoda</taxon>
        <taxon>Hexapoda</taxon>
        <taxon>Insecta</taxon>
        <taxon>Pterygota</taxon>
        <taxon>Neoptera</taxon>
        <taxon>Endopterygota</taxon>
        <taxon>Coleoptera</taxon>
        <taxon>Polyphaga</taxon>
        <taxon>Cucujiformia</taxon>
        <taxon>Chrysomeloidea</taxon>
        <taxon>Chrysomelidae</taxon>
        <taxon>Bruchinae</taxon>
        <taxon>Bruchini</taxon>
        <taxon>Callosobruchus</taxon>
    </lineage>
</organism>
<evidence type="ECO:0000313" key="3">
    <source>
        <dbReference type="Proteomes" id="UP000410492"/>
    </source>
</evidence>
<accession>A0A653CZ73</accession>
<evidence type="ECO:0000313" key="2">
    <source>
        <dbReference type="EMBL" id="VEN53179.1"/>
    </source>
</evidence>
<dbReference type="CDD" id="cd00170">
    <property type="entry name" value="SEC14"/>
    <property type="match status" value="1"/>
</dbReference>
<dbReference type="SUPFAM" id="SSF52087">
    <property type="entry name" value="CRAL/TRIO domain"/>
    <property type="match status" value="1"/>
</dbReference>
<dbReference type="SMART" id="SM00516">
    <property type="entry name" value="SEC14"/>
    <property type="match status" value="1"/>
</dbReference>
<dbReference type="PRINTS" id="PR00180">
    <property type="entry name" value="CRETINALDHBP"/>
</dbReference>
<dbReference type="InterPro" id="IPR036273">
    <property type="entry name" value="CRAL/TRIO_N_dom_sf"/>
</dbReference>
<dbReference type="InterPro" id="IPR001251">
    <property type="entry name" value="CRAL-TRIO_dom"/>
</dbReference>
<sequence>MRARLMQCSEDEKRAVLKHHDCTEEELEQLIDRIKEWIVKANLPVEENARNKYRTALLNCKLSLERAKECLRGYYHIRTIYSDFFDMLVPNTKDYMLAKQLVKMAFLPKLSPDLSRIAIVRIDDPQGQAPDGLFYELIPILNTELRIATEDYFLSNTIIIDLEGFGLKNVIKYTPTVNNILVHLMVSINLRLQGLHFLNTPPIMDKVMFLVKNFLPTKFINKVHAHKNADTLYKFIPKECLPENYGGSLQSLEDLHEDWCKASESQEEFFEKLLTVKCEGDLSDMRIKDNDSGFGVDGSFKKLAID</sequence>
<dbReference type="AlphaFoldDB" id="A0A653CZ73"/>
<reference evidence="2 3" key="1">
    <citation type="submission" date="2019-01" db="EMBL/GenBank/DDBJ databases">
        <authorList>
            <person name="Sayadi A."/>
        </authorList>
    </citation>
    <scope>NUCLEOTIDE SEQUENCE [LARGE SCALE GENOMIC DNA]</scope>
</reference>
<dbReference type="EMBL" id="CAACVG010009406">
    <property type="protein sequence ID" value="VEN53179.1"/>
    <property type="molecule type" value="Genomic_DNA"/>
</dbReference>
<protein>
    <recommendedName>
        <fullName evidence="1">CRAL-TRIO domain-containing protein</fullName>
    </recommendedName>
</protein>
<dbReference type="PANTHER" id="PTHR10174:SF222">
    <property type="entry name" value="GH10083P-RELATED"/>
    <property type="match status" value="1"/>
</dbReference>
<dbReference type="PROSITE" id="PS50191">
    <property type="entry name" value="CRAL_TRIO"/>
    <property type="match status" value="1"/>
</dbReference>
<name>A0A653CZ73_CALMS</name>
<dbReference type="PANTHER" id="PTHR10174">
    <property type="entry name" value="ALPHA-TOCOPHEROL TRANSFER PROTEIN-RELATED"/>
    <property type="match status" value="1"/>
</dbReference>
<keyword evidence="3" id="KW-1185">Reference proteome</keyword>
<feature type="domain" description="CRAL-TRIO" evidence="1">
    <location>
        <begin position="94"/>
        <end position="253"/>
    </location>
</feature>
<dbReference type="Gene3D" id="1.20.5.1200">
    <property type="entry name" value="Alpha-tocopherol transfer"/>
    <property type="match status" value="1"/>
</dbReference>
<dbReference type="GO" id="GO:0016020">
    <property type="term" value="C:membrane"/>
    <property type="evidence" value="ECO:0007669"/>
    <property type="project" value="TreeGrafter"/>
</dbReference>
<dbReference type="Proteomes" id="UP000410492">
    <property type="component" value="Unassembled WGS sequence"/>
</dbReference>